<feature type="region of interest" description="Disordered" evidence="1">
    <location>
        <begin position="1"/>
        <end position="25"/>
    </location>
</feature>
<evidence type="ECO:0000256" key="1">
    <source>
        <dbReference type="SAM" id="MobiDB-lite"/>
    </source>
</evidence>
<dbReference type="InParanoid" id="A0A5N3ZYV7"/>
<dbReference type="Proteomes" id="UP000327044">
    <property type="component" value="Unassembled WGS sequence"/>
</dbReference>
<sequence>MPLSRTPSNKNQANMETEEEVAGGYSLRSKSKVANIPKANEKHLGAIPKVYYKQGHLSDGTINEGRRSLFNSSQNEVSQNPQGQHGTDISIWEKHEEFRLPDLFTTPTGMQAKFFKSKGEVADTRIWPGAISCEALENQMLQDLTPEMRSRSSYHIQDLKYDEKRQDPNDTGNPDLPSQVITNQNRENSGTKVKHDNFINTSCGNTQTDMVDLVTQIVSALAKMNVIQGNDKSRQVIEQNVKSTGSLDLVKKLPSFDGSENSHPMEFITQIEYFYRFEKISFECLRFLLANQFKGSAMLWSRAYLNSFTDFETFKQGFKEQYWSETKQLEIRLKLQSARYPE</sequence>
<comment type="caution">
    <text evidence="2">The sequence shown here is derived from an EMBL/GenBank/DDBJ whole genome shotgun (WGS) entry which is preliminary data.</text>
</comment>
<accession>A0A5N3ZYV7</accession>
<feature type="region of interest" description="Disordered" evidence="1">
    <location>
        <begin position="162"/>
        <end position="194"/>
    </location>
</feature>
<reference evidence="2 3" key="1">
    <citation type="journal article" date="2018" name="Elife">
        <title>Firefly genomes illuminate parallel origins of bioluminescence in beetles.</title>
        <authorList>
            <person name="Fallon T.R."/>
            <person name="Lower S.E."/>
            <person name="Chang C.H."/>
            <person name="Bessho-Uehara M."/>
            <person name="Martin G.J."/>
            <person name="Bewick A.J."/>
            <person name="Behringer M."/>
            <person name="Debat H.J."/>
            <person name="Wong I."/>
            <person name="Day J.C."/>
            <person name="Suvorov A."/>
            <person name="Silva C.J."/>
            <person name="Stanger-Hall K.F."/>
            <person name="Hall D.W."/>
            <person name="Schmitz R.J."/>
            <person name="Nelson D.R."/>
            <person name="Lewis S.M."/>
            <person name="Shigenobu S."/>
            <person name="Bybee S.M."/>
            <person name="Larracuente A.M."/>
            <person name="Oba Y."/>
            <person name="Weng J.K."/>
        </authorList>
    </citation>
    <scope>NUCLEOTIDE SEQUENCE [LARGE SCALE GENOMIC DNA]</scope>
    <source>
        <strain evidence="2">1611_PpyrPB1</strain>
        <tissue evidence="2">Whole body</tissue>
    </source>
</reference>
<protein>
    <recommendedName>
        <fullName evidence="4">Retrotransposon gag domain-containing protein</fullName>
    </recommendedName>
</protein>
<dbReference type="EMBL" id="VVIM01001586">
    <property type="protein sequence ID" value="KAB0790255.1"/>
    <property type="molecule type" value="Genomic_DNA"/>
</dbReference>
<organism evidence="2 3">
    <name type="scientific">Photinus pyralis</name>
    <name type="common">Common eastern firefly</name>
    <name type="synonym">Lampyris pyralis</name>
    <dbReference type="NCBI Taxonomy" id="7054"/>
    <lineage>
        <taxon>Eukaryota</taxon>
        <taxon>Metazoa</taxon>
        <taxon>Ecdysozoa</taxon>
        <taxon>Arthropoda</taxon>
        <taxon>Hexapoda</taxon>
        <taxon>Insecta</taxon>
        <taxon>Pterygota</taxon>
        <taxon>Neoptera</taxon>
        <taxon>Endopterygota</taxon>
        <taxon>Coleoptera</taxon>
        <taxon>Polyphaga</taxon>
        <taxon>Elateriformia</taxon>
        <taxon>Elateroidea</taxon>
        <taxon>Lampyridae</taxon>
        <taxon>Lampyrinae</taxon>
        <taxon>Photinus</taxon>
    </lineage>
</organism>
<evidence type="ECO:0008006" key="4">
    <source>
        <dbReference type="Google" id="ProtNLM"/>
    </source>
</evidence>
<feature type="non-terminal residue" evidence="2">
    <location>
        <position position="342"/>
    </location>
</feature>
<keyword evidence="3" id="KW-1185">Reference proteome</keyword>
<proteinExistence type="predicted"/>
<evidence type="ECO:0000313" key="2">
    <source>
        <dbReference type="EMBL" id="KAB0790255.1"/>
    </source>
</evidence>
<feature type="compositionally biased region" description="Polar residues" evidence="1">
    <location>
        <begin position="179"/>
        <end position="191"/>
    </location>
</feature>
<evidence type="ECO:0000313" key="3">
    <source>
        <dbReference type="Proteomes" id="UP000327044"/>
    </source>
</evidence>
<dbReference type="AlphaFoldDB" id="A0A5N3ZYV7"/>
<gene>
    <name evidence="2" type="ORF">PPYR_15404</name>
</gene>
<name>A0A5N3ZYV7_PHOPY</name>
<feature type="compositionally biased region" description="Polar residues" evidence="1">
    <location>
        <begin position="1"/>
        <end position="15"/>
    </location>
</feature>